<sequence length="34" mass="3964">MQVFFLFFFFWEGGGTGGEGKYLVFVPKRKERGT</sequence>
<reference evidence="2" key="1">
    <citation type="submission" date="2018-02" db="EMBL/GenBank/DDBJ databases">
        <title>Rhizophora mucronata_Transcriptome.</title>
        <authorList>
            <person name="Meera S.P."/>
            <person name="Sreeshan A."/>
            <person name="Augustine A."/>
        </authorList>
    </citation>
    <scope>NUCLEOTIDE SEQUENCE</scope>
    <source>
        <tissue evidence="2">Leaf</tissue>
    </source>
</reference>
<organism evidence="2">
    <name type="scientific">Rhizophora mucronata</name>
    <name type="common">Asiatic mangrove</name>
    <dbReference type="NCBI Taxonomy" id="61149"/>
    <lineage>
        <taxon>Eukaryota</taxon>
        <taxon>Viridiplantae</taxon>
        <taxon>Streptophyta</taxon>
        <taxon>Embryophyta</taxon>
        <taxon>Tracheophyta</taxon>
        <taxon>Spermatophyta</taxon>
        <taxon>Magnoliopsida</taxon>
        <taxon>eudicotyledons</taxon>
        <taxon>Gunneridae</taxon>
        <taxon>Pentapetalae</taxon>
        <taxon>rosids</taxon>
        <taxon>fabids</taxon>
        <taxon>Malpighiales</taxon>
        <taxon>Rhizophoraceae</taxon>
        <taxon>Rhizophora</taxon>
    </lineage>
</organism>
<dbReference type="AlphaFoldDB" id="A0A2P2KAA5"/>
<name>A0A2P2KAA5_RHIMU</name>
<evidence type="ECO:0000313" key="2">
    <source>
        <dbReference type="EMBL" id="MBX02656.1"/>
    </source>
</evidence>
<keyword evidence="1" id="KW-0732">Signal</keyword>
<accession>A0A2P2KAA5</accession>
<proteinExistence type="predicted"/>
<dbReference type="EMBL" id="GGEC01022172">
    <property type="protein sequence ID" value="MBX02656.1"/>
    <property type="molecule type" value="Transcribed_RNA"/>
</dbReference>
<feature type="chain" id="PRO_5015136536" evidence="1">
    <location>
        <begin position="18"/>
        <end position="34"/>
    </location>
</feature>
<evidence type="ECO:0000256" key="1">
    <source>
        <dbReference type="SAM" id="SignalP"/>
    </source>
</evidence>
<feature type="signal peptide" evidence="1">
    <location>
        <begin position="1"/>
        <end position="17"/>
    </location>
</feature>
<protein>
    <submittedName>
        <fullName evidence="2">Uncharacterized protein</fullName>
    </submittedName>
</protein>